<dbReference type="Pfam" id="PF25917">
    <property type="entry name" value="BSH_RND"/>
    <property type="match status" value="1"/>
</dbReference>
<keyword evidence="1" id="KW-0812">Transmembrane</keyword>
<dbReference type="InterPro" id="IPR050393">
    <property type="entry name" value="MFP_Efflux_Pump"/>
</dbReference>
<proteinExistence type="predicted"/>
<protein>
    <submittedName>
        <fullName evidence="4">Multidrug resistance efflux pump HlyD</fullName>
    </submittedName>
</protein>
<dbReference type="PANTHER" id="PTHR30367">
    <property type="entry name" value="P-HYDROXYBENZOIC ACID EFFLUX PUMP SUBUNIT AAEA-RELATED"/>
    <property type="match status" value="1"/>
</dbReference>
<accession>A0A023D9F7</accession>
<feature type="domain" description="Multidrug resistance protein MdtA-like barrel-sandwich hybrid" evidence="2">
    <location>
        <begin position="50"/>
        <end position="241"/>
    </location>
</feature>
<feature type="transmembrane region" description="Helical" evidence="1">
    <location>
        <begin position="12"/>
        <end position="32"/>
    </location>
</feature>
<keyword evidence="1" id="KW-1133">Transmembrane helix</keyword>
<evidence type="ECO:0000259" key="3">
    <source>
        <dbReference type="Pfam" id="PF25963"/>
    </source>
</evidence>
<sequence length="343" mass="37297">MGSFQFSPSRIGGIALLVLSLFGCTVLGIFVLDRLHQRPRTEDAYLSADIVHLAPEVSGRIVSLVVRDNQHVQRGQVLFVIDPEPFEYRVQQAEAQVENLKAQIDVQTNQVSSQLSRAGAEASSVNAARARLSLAQATQARLEPLTRQGFVTRESLDQARTETRSAEAGLQSALQAARSARQAVRSVAPLRAELAAAQAVLKEAQRDLRLTTVRAPCDGIVTDLTIAAGEFATTGHPVFTLIDDEHWWAIANFRETQLSTLEPGQKVKIYAMAKPDQPIHGVIDSLNAGVVPDEGTSAGGLPKVPRTLNWVRIAQRFPVRILLSDPPTRLMRIGATVVVVVMP</sequence>
<dbReference type="Pfam" id="PF25963">
    <property type="entry name" value="Beta-barrel_AAEA"/>
    <property type="match status" value="1"/>
</dbReference>
<dbReference type="InterPro" id="IPR058634">
    <property type="entry name" value="AaeA-lik-b-barrel"/>
</dbReference>
<reference evidence="5" key="1">
    <citation type="journal article" date="2014" name="FEMS Microbiol. Lett.">
        <title>Draft Genomic DNA Sequence of the Facultatively Methylotrophic Bacterium Acidomonas methanolica type strain MB58.</title>
        <authorList>
            <person name="Higashiura N."/>
            <person name="Hadano H."/>
            <person name="Hirakawa H."/>
            <person name="Matsutani M."/>
            <person name="Takabe S."/>
            <person name="Matsushita K."/>
            <person name="Azuma Y."/>
        </authorList>
    </citation>
    <scope>NUCLEOTIDE SEQUENCE [LARGE SCALE GENOMIC DNA]</scope>
    <source>
        <strain evidence="5">MB58</strain>
    </source>
</reference>
<dbReference type="InterPro" id="IPR058625">
    <property type="entry name" value="MdtA-like_BSH"/>
</dbReference>
<dbReference type="Gene3D" id="2.40.30.170">
    <property type="match status" value="1"/>
</dbReference>
<dbReference type="SUPFAM" id="SSF111369">
    <property type="entry name" value="HlyD-like secretion proteins"/>
    <property type="match status" value="2"/>
</dbReference>
<dbReference type="PANTHER" id="PTHR30367:SF1">
    <property type="entry name" value="MULTIDRUG RESISTANCE PROTEIN MDTN"/>
    <property type="match status" value="1"/>
</dbReference>
<gene>
    <name evidence="4" type="ORF">Amme_122_004</name>
</gene>
<keyword evidence="5" id="KW-1185">Reference proteome</keyword>
<evidence type="ECO:0000313" key="4">
    <source>
        <dbReference type="EMBL" id="GAJ30345.1"/>
    </source>
</evidence>
<dbReference type="Gene3D" id="1.10.287.470">
    <property type="entry name" value="Helix hairpin bin"/>
    <property type="match status" value="1"/>
</dbReference>
<dbReference type="RefSeq" id="WP_042061274.1">
    <property type="nucleotide sequence ID" value="NZ_BAND01000121.1"/>
</dbReference>
<dbReference type="AlphaFoldDB" id="A0A023D9F7"/>
<name>A0A023D9F7_ACIMT</name>
<reference evidence="4 5" key="2">
    <citation type="journal article" date="2014" name="FEMS Microbiol. Lett.">
        <title>Draft genomic DNA sequence of the facultatively methylotrophic bacterium Acidomonas methanolica type strain MB58.</title>
        <authorList>
            <person name="Higashiura N."/>
            <person name="Hadano H."/>
            <person name="Hirakawa H."/>
            <person name="Matsutani M."/>
            <person name="Takabe S."/>
            <person name="Matsushita K."/>
            <person name="Azuma Y."/>
        </authorList>
    </citation>
    <scope>NUCLEOTIDE SEQUENCE [LARGE SCALE GENOMIC DNA]</scope>
    <source>
        <strain evidence="4 5">MB58</strain>
    </source>
</reference>
<dbReference type="Proteomes" id="UP000019760">
    <property type="component" value="Unassembled WGS sequence"/>
</dbReference>
<organism evidence="4 5">
    <name type="scientific">Acidomonas methanolica NBRC 104435</name>
    <dbReference type="NCBI Taxonomy" id="1231351"/>
    <lineage>
        <taxon>Bacteria</taxon>
        <taxon>Pseudomonadati</taxon>
        <taxon>Pseudomonadota</taxon>
        <taxon>Alphaproteobacteria</taxon>
        <taxon>Acetobacterales</taxon>
        <taxon>Acetobacteraceae</taxon>
        <taxon>Acidomonas</taxon>
    </lineage>
</organism>
<dbReference type="EMBL" id="BAND01000121">
    <property type="protein sequence ID" value="GAJ30345.1"/>
    <property type="molecule type" value="Genomic_DNA"/>
</dbReference>
<comment type="caution">
    <text evidence="4">The sequence shown here is derived from an EMBL/GenBank/DDBJ whole genome shotgun (WGS) entry which is preliminary data.</text>
</comment>
<dbReference type="Gene3D" id="2.40.50.100">
    <property type="match status" value="1"/>
</dbReference>
<keyword evidence="1" id="KW-0472">Membrane</keyword>
<dbReference type="OrthoDB" id="9811754at2"/>
<feature type="domain" description="p-hydroxybenzoic acid efflux pump subunit AaeA-like beta-barrel" evidence="3">
    <location>
        <begin position="250"/>
        <end position="341"/>
    </location>
</feature>
<evidence type="ECO:0000256" key="1">
    <source>
        <dbReference type="SAM" id="Phobius"/>
    </source>
</evidence>
<evidence type="ECO:0000259" key="2">
    <source>
        <dbReference type="Pfam" id="PF25917"/>
    </source>
</evidence>
<evidence type="ECO:0000313" key="5">
    <source>
        <dbReference type="Proteomes" id="UP000019760"/>
    </source>
</evidence>